<dbReference type="PANTHER" id="PTHR11645:SF0">
    <property type="entry name" value="PYRROLINE-5-CARBOXYLATE REDUCTASE 3"/>
    <property type="match status" value="1"/>
</dbReference>
<dbReference type="PANTHER" id="PTHR11645">
    <property type="entry name" value="PYRROLINE-5-CARBOXYLATE REDUCTASE"/>
    <property type="match status" value="1"/>
</dbReference>
<sequence length="257" mass="27338">MAQAIAFGILNSGLLKPSKIYASAPTNTNLRKFQDRGCSVTTVNKDVVDNCKAIFLCVKPHLVESVLRSLNSWLSHDHLIISVAAGISLTQLEKIMEYGDPRVVRTMPNTPSMVKAGACGFVCGSRATREDAALVRRLFSTIGICEELQSESLIDAVSGLSGSGPAYIYTAIQAMADGGVKMGLPRKLALRLAAQTALGAGQMVLQTEKHPIELRDEVCSPGGTTIAAVHALEGRAVHAAFMEAVEASANRCKKLTQ</sequence>
<evidence type="ECO:0000256" key="1">
    <source>
        <dbReference type="ARBA" id="ARBA00005205"/>
    </source>
</evidence>
<dbReference type="Gene3D" id="3.40.50.720">
    <property type="entry name" value="NAD(P)-binding Rossmann-like Domain"/>
    <property type="match status" value="1"/>
</dbReference>
<gene>
    <name evidence="11" type="ORF">LAZ67_21000372</name>
</gene>
<keyword evidence="8" id="KW-0028">Amino-acid biosynthesis</keyword>
<keyword evidence="5 8" id="KW-0560">Oxidoreductase</keyword>
<evidence type="ECO:0000313" key="11">
    <source>
        <dbReference type="EMBL" id="UYV82006.1"/>
    </source>
</evidence>
<dbReference type="InterPro" id="IPR036291">
    <property type="entry name" value="NAD(P)-bd_dom_sf"/>
</dbReference>
<comment type="pathway">
    <text evidence="1 8">Amino-acid biosynthesis; L-proline biosynthesis; L-proline from L-glutamate 5-semialdehyde: step 1/1.</text>
</comment>
<dbReference type="EMBL" id="CP092883">
    <property type="protein sequence ID" value="UYV82006.1"/>
    <property type="molecule type" value="Genomic_DNA"/>
</dbReference>
<evidence type="ECO:0000256" key="3">
    <source>
        <dbReference type="ARBA" id="ARBA00022650"/>
    </source>
</evidence>
<dbReference type="InterPro" id="IPR008927">
    <property type="entry name" value="6-PGluconate_DH-like_C_sf"/>
</dbReference>
<evidence type="ECO:0000256" key="2">
    <source>
        <dbReference type="ARBA" id="ARBA00005525"/>
    </source>
</evidence>
<dbReference type="PIRSF" id="PIRSF000193">
    <property type="entry name" value="Pyrrol-5-carb_rd"/>
    <property type="match status" value="1"/>
</dbReference>
<protein>
    <recommendedName>
        <fullName evidence="8">Pyrroline-5-carboxylate reductase</fullName>
        <ecNumber evidence="8">1.5.1.2</ecNumber>
    </recommendedName>
</protein>
<comment type="similarity">
    <text evidence="2 8">Belongs to the pyrroline-5-carboxylate reductase family.</text>
</comment>
<dbReference type="InterPro" id="IPR000304">
    <property type="entry name" value="Pyrroline-COOH_reductase"/>
</dbReference>
<evidence type="ECO:0000259" key="10">
    <source>
        <dbReference type="Pfam" id="PF14748"/>
    </source>
</evidence>
<keyword evidence="3 8" id="KW-0641">Proline biosynthesis</keyword>
<dbReference type="HAMAP" id="MF_01925">
    <property type="entry name" value="P5C_reductase"/>
    <property type="match status" value="1"/>
</dbReference>
<feature type="domain" description="Pyrroline-5-carboxylate reductase dimerisation" evidence="10">
    <location>
        <begin position="151"/>
        <end position="255"/>
    </location>
</feature>
<dbReference type="SUPFAM" id="SSF51735">
    <property type="entry name" value="NAD(P)-binding Rossmann-fold domains"/>
    <property type="match status" value="1"/>
</dbReference>
<dbReference type="InterPro" id="IPR028939">
    <property type="entry name" value="P5C_Rdtase_cat_N"/>
</dbReference>
<keyword evidence="12" id="KW-1185">Reference proteome</keyword>
<dbReference type="PROSITE" id="PS00521">
    <property type="entry name" value="P5CR"/>
    <property type="match status" value="1"/>
</dbReference>
<evidence type="ECO:0000256" key="5">
    <source>
        <dbReference type="ARBA" id="ARBA00023002"/>
    </source>
</evidence>
<dbReference type="InterPro" id="IPR053790">
    <property type="entry name" value="P5CR-like_CS"/>
</dbReference>
<dbReference type="Proteomes" id="UP001235939">
    <property type="component" value="Chromosome 21"/>
</dbReference>
<comment type="subunit">
    <text evidence="6">Homodecamer; composed of 5 homodimers.</text>
</comment>
<evidence type="ECO:0000256" key="7">
    <source>
        <dbReference type="ARBA" id="ARBA00049975"/>
    </source>
</evidence>
<organism evidence="11 12">
    <name type="scientific">Cordylochernes scorpioides</name>
    <dbReference type="NCBI Taxonomy" id="51811"/>
    <lineage>
        <taxon>Eukaryota</taxon>
        <taxon>Metazoa</taxon>
        <taxon>Ecdysozoa</taxon>
        <taxon>Arthropoda</taxon>
        <taxon>Chelicerata</taxon>
        <taxon>Arachnida</taxon>
        <taxon>Pseudoscorpiones</taxon>
        <taxon>Cheliferoidea</taxon>
        <taxon>Chernetidae</taxon>
        <taxon>Cordylochernes</taxon>
    </lineage>
</organism>
<comment type="function">
    <text evidence="7">Oxidoreductase that catalyzes the last step in proline biosynthesis, which corresponds to the reduction of pyrroline-5-carboxylate (P5C) to L-proline using NAD(P)H. Proline is synthesized from either glutamate or ornithine; both are converted to P5C, and then to proline via pyrroline-5-carboxylate reductases (PYCRs). PYCR3 is exclusively linked to the biosynthesis of proline from ornithine.</text>
</comment>
<comment type="catalytic activity">
    <reaction evidence="8">
        <text>L-proline + NADP(+) = (S)-1-pyrroline-5-carboxylate + NADPH + 2 H(+)</text>
        <dbReference type="Rhea" id="RHEA:14109"/>
        <dbReference type="ChEBI" id="CHEBI:15378"/>
        <dbReference type="ChEBI" id="CHEBI:17388"/>
        <dbReference type="ChEBI" id="CHEBI:57783"/>
        <dbReference type="ChEBI" id="CHEBI:58349"/>
        <dbReference type="ChEBI" id="CHEBI:60039"/>
        <dbReference type="EC" id="1.5.1.2"/>
    </reaction>
</comment>
<evidence type="ECO:0000313" key="12">
    <source>
        <dbReference type="Proteomes" id="UP001235939"/>
    </source>
</evidence>
<dbReference type="NCBIfam" id="TIGR00112">
    <property type="entry name" value="proC"/>
    <property type="match status" value="1"/>
</dbReference>
<reference evidence="11 12" key="1">
    <citation type="submission" date="2022-01" db="EMBL/GenBank/DDBJ databases">
        <title>A chromosomal length assembly of Cordylochernes scorpioides.</title>
        <authorList>
            <person name="Zeh D."/>
            <person name="Zeh J."/>
        </authorList>
    </citation>
    <scope>NUCLEOTIDE SEQUENCE [LARGE SCALE GENOMIC DNA]</scope>
    <source>
        <strain evidence="11">IN4F17</strain>
        <tissue evidence="11">Whole Body</tissue>
    </source>
</reference>
<dbReference type="InterPro" id="IPR029036">
    <property type="entry name" value="P5CR_dimer"/>
</dbReference>
<accession>A0ABY6LNU3</accession>
<keyword evidence="4 8" id="KW-0521">NADP</keyword>
<dbReference type="Pfam" id="PF03807">
    <property type="entry name" value="F420_oxidored"/>
    <property type="match status" value="1"/>
</dbReference>
<name>A0ABY6LNU3_9ARAC</name>
<evidence type="ECO:0000256" key="8">
    <source>
        <dbReference type="RuleBase" id="RU003903"/>
    </source>
</evidence>
<dbReference type="Gene3D" id="1.10.3730.10">
    <property type="entry name" value="ProC C-terminal domain-like"/>
    <property type="match status" value="1"/>
</dbReference>
<proteinExistence type="inferred from homology"/>
<dbReference type="Pfam" id="PF14748">
    <property type="entry name" value="P5CR_dimer"/>
    <property type="match status" value="1"/>
</dbReference>
<evidence type="ECO:0000259" key="9">
    <source>
        <dbReference type="Pfam" id="PF03807"/>
    </source>
</evidence>
<dbReference type="EC" id="1.5.1.2" evidence="8"/>
<evidence type="ECO:0000256" key="6">
    <source>
        <dbReference type="ARBA" id="ARBA00038523"/>
    </source>
</evidence>
<feature type="domain" description="Pyrroline-5-carboxylate reductase catalytic N-terminal" evidence="9">
    <location>
        <begin position="1"/>
        <end position="86"/>
    </location>
</feature>
<dbReference type="SUPFAM" id="SSF48179">
    <property type="entry name" value="6-phosphogluconate dehydrogenase C-terminal domain-like"/>
    <property type="match status" value="1"/>
</dbReference>
<evidence type="ECO:0000256" key="4">
    <source>
        <dbReference type="ARBA" id="ARBA00022857"/>
    </source>
</evidence>